<proteinExistence type="inferred from homology"/>
<evidence type="ECO:0000256" key="7">
    <source>
        <dbReference type="ARBA" id="ARBA00022824"/>
    </source>
</evidence>
<feature type="binding site" evidence="13">
    <location>
        <position position="79"/>
    </location>
    <ligand>
        <name>substrate</name>
    </ligand>
</feature>
<dbReference type="FunFam" id="1.20.144.10:FF:000018">
    <property type="entry name" value="Glucose-6-phosphatase"/>
    <property type="match status" value="1"/>
</dbReference>
<dbReference type="GO" id="GO:0004346">
    <property type="term" value="F:glucose-6-phosphatase activity"/>
    <property type="evidence" value="ECO:0007669"/>
    <property type="project" value="UniProtKB-EC"/>
</dbReference>
<comment type="similarity">
    <text evidence="3 11">Belongs to the glucose-6-phosphatase family.</text>
</comment>
<evidence type="ECO:0000256" key="14">
    <source>
        <dbReference type="SAM" id="Phobius"/>
    </source>
</evidence>
<organism evidence="16 17">
    <name type="scientific">Orycteropus afer afer</name>
    <dbReference type="NCBI Taxonomy" id="1230840"/>
    <lineage>
        <taxon>Eukaryota</taxon>
        <taxon>Metazoa</taxon>
        <taxon>Chordata</taxon>
        <taxon>Craniata</taxon>
        <taxon>Vertebrata</taxon>
        <taxon>Euteleostomi</taxon>
        <taxon>Mammalia</taxon>
        <taxon>Eutheria</taxon>
        <taxon>Afrotheria</taxon>
        <taxon>Tubulidentata</taxon>
        <taxon>Orycteropodidae</taxon>
        <taxon>Orycteropus</taxon>
    </lineage>
</organism>
<dbReference type="InterPro" id="IPR016275">
    <property type="entry name" value="Glucose-6-phosphatase"/>
</dbReference>
<dbReference type="Proteomes" id="UP000694850">
    <property type="component" value="Unplaced"/>
</dbReference>
<evidence type="ECO:0000256" key="1">
    <source>
        <dbReference type="ARBA" id="ARBA00004477"/>
    </source>
</evidence>
<feature type="transmembrane region" description="Helical" evidence="14">
    <location>
        <begin position="25"/>
        <end position="43"/>
    </location>
</feature>
<evidence type="ECO:0000256" key="11">
    <source>
        <dbReference type="PIRNR" id="PIRNR000905"/>
    </source>
</evidence>
<feature type="transmembrane region" description="Helical" evidence="14">
    <location>
        <begin position="285"/>
        <end position="302"/>
    </location>
</feature>
<evidence type="ECO:0000256" key="2">
    <source>
        <dbReference type="ARBA" id="ARBA00004742"/>
    </source>
</evidence>
<gene>
    <name evidence="17" type="primary">G6PC3</name>
</gene>
<feature type="active site" description="Nucleophile" evidence="12">
    <location>
        <position position="167"/>
    </location>
</feature>
<feature type="transmembrane region" description="Helical" evidence="14">
    <location>
        <begin position="308"/>
        <end position="332"/>
    </location>
</feature>
<evidence type="ECO:0000313" key="17">
    <source>
        <dbReference type="RefSeq" id="XP_007953406.1"/>
    </source>
</evidence>
<evidence type="ECO:0000256" key="6">
    <source>
        <dbReference type="ARBA" id="ARBA00022801"/>
    </source>
</evidence>
<evidence type="ECO:0000259" key="15">
    <source>
        <dbReference type="SMART" id="SM00014"/>
    </source>
</evidence>
<dbReference type="CTD" id="92579"/>
<feature type="domain" description="Phosphatidic acid phosphatase type 2/haloperoxidase" evidence="15">
    <location>
        <begin position="53"/>
        <end position="187"/>
    </location>
</feature>
<protein>
    <recommendedName>
        <fullName evidence="11">Glucose-6-phosphatase</fullName>
        <ecNumber evidence="11">3.1.3.9</ecNumber>
    </recommendedName>
</protein>
<dbReference type="SMART" id="SM00014">
    <property type="entry name" value="acidPPc"/>
    <property type="match status" value="1"/>
</dbReference>
<dbReference type="Pfam" id="PF01569">
    <property type="entry name" value="PAP2"/>
    <property type="match status" value="1"/>
</dbReference>
<dbReference type="OrthoDB" id="6416209at2759"/>
<dbReference type="InterPro" id="IPR036938">
    <property type="entry name" value="PAP2/HPO_sf"/>
</dbReference>
<evidence type="ECO:0000313" key="16">
    <source>
        <dbReference type="Proteomes" id="UP000694850"/>
    </source>
</evidence>
<dbReference type="InterPro" id="IPR000326">
    <property type="entry name" value="PAP2/HPO"/>
</dbReference>
<accession>A0A8B7B3X8</accession>
<feature type="transmembrane region" description="Helical" evidence="14">
    <location>
        <begin position="198"/>
        <end position="217"/>
    </location>
</feature>
<keyword evidence="9 11" id="KW-0472">Membrane</keyword>
<dbReference type="GO" id="GO:0051156">
    <property type="term" value="P:glucose 6-phosphate metabolic process"/>
    <property type="evidence" value="ECO:0007669"/>
    <property type="project" value="TreeGrafter"/>
</dbReference>
<feature type="active site" description="Proton donor" evidence="12">
    <location>
        <position position="114"/>
    </location>
</feature>
<dbReference type="PIRSF" id="PIRSF000905">
    <property type="entry name" value="Glucose-6-phosphatase"/>
    <property type="match status" value="1"/>
</dbReference>
<dbReference type="GO" id="GO:0005789">
    <property type="term" value="C:endoplasmic reticulum membrane"/>
    <property type="evidence" value="ECO:0007669"/>
    <property type="project" value="UniProtKB-SubCell"/>
</dbReference>
<dbReference type="Gene3D" id="1.20.144.10">
    <property type="entry name" value="Phosphatidic acid phosphatase type 2/haloperoxidase"/>
    <property type="match status" value="1"/>
</dbReference>
<evidence type="ECO:0000256" key="12">
    <source>
        <dbReference type="PIRSR" id="PIRSR000905-1"/>
    </source>
</evidence>
<evidence type="ECO:0000256" key="5">
    <source>
        <dbReference type="ARBA" id="ARBA00022692"/>
    </source>
</evidence>
<keyword evidence="4 11" id="KW-0312">Gluconeogenesis</keyword>
<comment type="pathway">
    <text evidence="2 11">Carbohydrate biosynthesis; gluconeogenesis.</text>
</comment>
<dbReference type="EC" id="3.1.3.9" evidence="11"/>
<evidence type="ECO:0000256" key="8">
    <source>
        <dbReference type="ARBA" id="ARBA00022989"/>
    </source>
</evidence>
<comment type="function">
    <text evidence="10">Hydrolyzes glucose-6-phosphate to glucose in the endoplasmic reticulum. May form with the glucose-6-phosphate transporter (SLC37A4/G6PT) a ubiquitously expressed complex responsible for glucose production through glycogenolysis and gluconeogenesis. Probably required for normal neutrophil function.</text>
</comment>
<comment type="subcellular location">
    <subcellularLocation>
        <location evidence="1">Endoplasmic reticulum membrane</location>
        <topology evidence="1">Multi-pass membrane protein</topology>
    </subcellularLocation>
</comment>
<evidence type="ECO:0000256" key="10">
    <source>
        <dbReference type="ARBA" id="ARBA00055989"/>
    </source>
</evidence>
<dbReference type="SUPFAM" id="SSF48317">
    <property type="entry name" value="Acid phosphatase/Vanadium-dependent haloperoxidase"/>
    <property type="match status" value="1"/>
</dbReference>
<reference evidence="17" key="1">
    <citation type="submission" date="2025-08" db="UniProtKB">
        <authorList>
            <consortium name="RefSeq"/>
        </authorList>
    </citation>
    <scope>IDENTIFICATION</scope>
</reference>
<keyword evidence="6 11" id="KW-0378">Hydrolase</keyword>
<dbReference type="AlphaFoldDB" id="A0A8B7B3X8"/>
<feature type="transmembrane region" description="Helical" evidence="14">
    <location>
        <begin position="55"/>
        <end position="75"/>
    </location>
</feature>
<dbReference type="CDD" id="cd03381">
    <property type="entry name" value="PAP2_glucose_6_phosphatase"/>
    <property type="match status" value="1"/>
</dbReference>
<dbReference type="PANTHER" id="PTHR12591">
    <property type="entry name" value="GLUCOSE-6-PHOSPHATASE"/>
    <property type="match status" value="1"/>
</dbReference>
<name>A0A8B7B3X8_ORYAF</name>
<feature type="transmembrane region" description="Helical" evidence="14">
    <location>
        <begin position="147"/>
        <end position="164"/>
    </location>
</feature>
<keyword evidence="16" id="KW-1185">Reference proteome</keyword>
<evidence type="ECO:0000256" key="13">
    <source>
        <dbReference type="PIRSR" id="PIRSR000905-2"/>
    </source>
</evidence>
<dbReference type="GeneID" id="103209386"/>
<evidence type="ECO:0000256" key="3">
    <source>
        <dbReference type="ARBA" id="ARBA00009266"/>
    </source>
</evidence>
<feature type="binding site" evidence="13">
    <location>
        <position position="161"/>
    </location>
    <ligand>
        <name>substrate</name>
    </ligand>
</feature>
<dbReference type="GO" id="GO:0006094">
    <property type="term" value="P:gluconeogenesis"/>
    <property type="evidence" value="ECO:0007669"/>
    <property type="project" value="UniProtKB-UniRule"/>
</dbReference>
<keyword evidence="8 14" id="KW-1133">Transmembrane helix</keyword>
<dbReference type="PANTHER" id="PTHR12591:SF2">
    <property type="entry name" value="GLUCOSE-6-PHOSPHATASE 3"/>
    <property type="match status" value="1"/>
</dbReference>
<keyword evidence="5 14" id="KW-0812">Transmembrane</keyword>
<evidence type="ECO:0000256" key="9">
    <source>
        <dbReference type="ARBA" id="ARBA00023136"/>
    </source>
</evidence>
<evidence type="ECO:0000256" key="4">
    <source>
        <dbReference type="ARBA" id="ARBA00022432"/>
    </source>
</evidence>
<keyword evidence="7 11" id="KW-0256">Endoplasmic reticulum</keyword>
<dbReference type="RefSeq" id="XP_007953406.1">
    <property type="nucleotide sequence ID" value="XM_007955215.1"/>
</dbReference>
<dbReference type="UniPathway" id="UPA00138"/>
<feature type="transmembrane region" description="Helical" evidence="14">
    <location>
        <begin position="170"/>
        <end position="186"/>
    </location>
</feature>
<sequence>MESAQGAGIAVAEALQNQMPGLENVWLWVTFLGDPKCLFLFYFPATYYISRRVGIAVLWISLITEWLNLVFKWLLFGDRPFWWVHESGYYSQAPAQVHQFPSSCETGPGSPSGHCMITGAALWPVMTTISSQLATRTRSRWVRMMPSLAYCTFLLAVGLSRVFILAHFPHQVLAGLIAGAVLGWLMTPRVPVERELSFYGLTALALMLGASLIYWTLFTLGLDLSWSINLASKWCERPEWLHVDSRPFASLSRDSGAALGLGIALHSPCYAQVRRAYLVNSQKIACFVLAMVLLGPLDWLGYPPQISLFYIFNFLKFTLWPCLVLALVPWVVHMVSGTQETPPIRSS</sequence>